<organism evidence="5 6">
    <name type="scientific">Lepidopterella palustris CBS 459.81</name>
    <dbReference type="NCBI Taxonomy" id="1314670"/>
    <lineage>
        <taxon>Eukaryota</taxon>
        <taxon>Fungi</taxon>
        <taxon>Dikarya</taxon>
        <taxon>Ascomycota</taxon>
        <taxon>Pezizomycotina</taxon>
        <taxon>Dothideomycetes</taxon>
        <taxon>Pleosporomycetidae</taxon>
        <taxon>Mytilinidiales</taxon>
        <taxon>Argynnaceae</taxon>
        <taxon>Lepidopterella</taxon>
    </lineage>
</organism>
<evidence type="ECO:0000313" key="5">
    <source>
        <dbReference type="EMBL" id="OCK80783.1"/>
    </source>
</evidence>
<protein>
    <submittedName>
        <fullName evidence="5">Ankyrin</fullName>
    </submittedName>
</protein>
<dbReference type="Pfam" id="PF13637">
    <property type="entry name" value="Ank_4"/>
    <property type="match status" value="1"/>
</dbReference>
<evidence type="ECO:0000256" key="3">
    <source>
        <dbReference type="ARBA" id="ARBA00023043"/>
    </source>
</evidence>
<dbReference type="PANTHER" id="PTHR24136">
    <property type="entry name" value="SOWAH (DROSOPHILA) HOMOLOG"/>
    <property type="match status" value="1"/>
</dbReference>
<dbReference type="OrthoDB" id="539213at2759"/>
<dbReference type="GO" id="GO:0045732">
    <property type="term" value="P:positive regulation of protein catabolic process"/>
    <property type="evidence" value="ECO:0007669"/>
    <property type="project" value="TreeGrafter"/>
</dbReference>
<dbReference type="AlphaFoldDB" id="A0A8E2EBI2"/>
<dbReference type="InterPro" id="IPR036770">
    <property type="entry name" value="Ankyrin_rpt-contain_sf"/>
</dbReference>
<dbReference type="Proteomes" id="UP000250266">
    <property type="component" value="Unassembled WGS sequence"/>
</dbReference>
<dbReference type="InterPro" id="IPR002110">
    <property type="entry name" value="Ankyrin_rpt"/>
</dbReference>
<dbReference type="Gene3D" id="1.25.40.20">
    <property type="entry name" value="Ankyrin repeat-containing domain"/>
    <property type="match status" value="1"/>
</dbReference>
<keyword evidence="6" id="KW-1185">Reference proteome</keyword>
<accession>A0A8E2EBI2</accession>
<dbReference type="Pfam" id="PF12796">
    <property type="entry name" value="Ank_2"/>
    <property type="match status" value="1"/>
</dbReference>
<evidence type="ECO:0000256" key="4">
    <source>
        <dbReference type="PROSITE-ProRule" id="PRU00023"/>
    </source>
</evidence>
<evidence type="ECO:0000256" key="1">
    <source>
        <dbReference type="ARBA" id="ARBA00005949"/>
    </source>
</evidence>
<reference evidence="5 6" key="1">
    <citation type="journal article" date="2016" name="Nat. Commun.">
        <title>Ectomycorrhizal ecology is imprinted in the genome of the dominant symbiotic fungus Cenococcum geophilum.</title>
        <authorList>
            <consortium name="DOE Joint Genome Institute"/>
            <person name="Peter M."/>
            <person name="Kohler A."/>
            <person name="Ohm R.A."/>
            <person name="Kuo A."/>
            <person name="Krutzmann J."/>
            <person name="Morin E."/>
            <person name="Arend M."/>
            <person name="Barry K.W."/>
            <person name="Binder M."/>
            <person name="Choi C."/>
            <person name="Clum A."/>
            <person name="Copeland A."/>
            <person name="Grisel N."/>
            <person name="Haridas S."/>
            <person name="Kipfer T."/>
            <person name="LaButti K."/>
            <person name="Lindquist E."/>
            <person name="Lipzen A."/>
            <person name="Maire R."/>
            <person name="Meier B."/>
            <person name="Mihaltcheva S."/>
            <person name="Molinier V."/>
            <person name="Murat C."/>
            <person name="Poggeler S."/>
            <person name="Quandt C.A."/>
            <person name="Sperisen C."/>
            <person name="Tritt A."/>
            <person name="Tisserant E."/>
            <person name="Crous P.W."/>
            <person name="Henrissat B."/>
            <person name="Nehls U."/>
            <person name="Egli S."/>
            <person name="Spatafora J.W."/>
            <person name="Grigoriev I.V."/>
            <person name="Martin F.M."/>
        </authorList>
    </citation>
    <scope>NUCLEOTIDE SEQUENCE [LARGE SCALE GENOMIC DNA]</scope>
    <source>
        <strain evidence="5 6">CBS 459.81</strain>
    </source>
</reference>
<proteinExistence type="inferred from homology"/>
<keyword evidence="2" id="KW-0677">Repeat</keyword>
<keyword evidence="3 4" id="KW-0040">ANK repeat</keyword>
<feature type="repeat" description="ANK" evidence="4">
    <location>
        <begin position="193"/>
        <end position="226"/>
    </location>
</feature>
<sequence>MSTSEISAASPPEKPQDEYKGNIRINRRGINGARRRRSMLSAMACRDELDVPLRRIDTYTHVSTTELLLERGADPNSPIDYYRASSPRGELEIDDRPALFNAAHTGNVDCARLLIEYGACVNHNVPSYGNVLYVAVTGGYPQMVELLLDAGALVNEHGGVLGTALKAAAAKGSLEIVRLLLKHGADINAVGGRCGTALHAAVAYGGSEDAIKLLPQHGADPQLVAKCTYKSCNRFVGGIVERSETLSALALVDKANLSRDQRKSIKILMKTVAYQVAISAPLAFRHIVSVPVPNP</sequence>
<comment type="similarity">
    <text evidence="1">Belongs to the ankyrin SOCS box (ASB) family.</text>
</comment>
<dbReference type="GO" id="GO:0016567">
    <property type="term" value="P:protein ubiquitination"/>
    <property type="evidence" value="ECO:0007669"/>
    <property type="project" value="TreeGrafter"/>
</dbReference>
<feature type="non-terminal residue" evidence="5">
    <location>
        <position position="1"/>
    </location>
</feature>
<gene>
    <name evidence="5" type="ORF">K432DRAFT_352321</name>
</gene>
<evidence type="ECO:0000313" key="6">
    <source>
        <dbReference type="Proteomes" id="UP000250266"/>
    </source>
</evidence>
<dbReference type="PROSITE" id="PS50088">
    <property type="entry name" value="ANK_REPEAT"/>
    <property type="match status" value="2"/>
</dbReference>
<name>A0A8E2EBI2_9PEZI</name>
<dbReference type="InterPro" id="IPR051573">
    <property type="entry name" value="Ankyrin-SOCS_box_domain"/>
</dbReference>
<dbReference type="PANTHER" id="PTHR24136:SF15">
    <property type="entry name" value="ANK_REP_REGION DOMAIN-CONTAINING PROTEIN"/>
    <property type="match status" value="1"/>
</dbReference>
<feature type="repeat" description="ANK" evidence="4">
    <location>
        <begin position="163"/>
        <end position="192"/>
    </location>
</feature>
<dbReference type="SUPFAM" id="SSF48403">
    <property type="entry name" value="Ankyrin repeat"/>
    <property type="match status" value="1"/>
</dbReference>
<evidence type="ECO:0000256" key="2">
    <source>
        <dbReference type="ARBA" id="ARBA00022737"/>
    </source>
</evidence>
<dbReference type="SMART" id="SM00248">
    <property type="entry name" value="ANK"/>
    <property type="match status" value="5"/>
</dbReference>
<dbReference type="PROSITE" id="PS50297">
    <property type="entry name" value="ANK_REP_REGION"/>
    <property type="match status" value="1"/>
</dbReference>
<dbReference type="EMBL" id="KV744945">
    <property type="protein sequence ID" value="OCK80783.1"/>
    <property type="molecule type" value="Genomic_DNA"/>
</dbReference>